<dbReference type="InterPro" id="IPR051681">
    <property type="entry name" value="Ser/Thr_Kinases-Pseudokinases"/>
</dbReference>
<dbReference type="Pfam" id="PF07714">
    <property type="entry name" value="PK_Tyr_Ser-Thr"/>
    <property type="match status" value="1"/>
</dbReference>
<dbReference type="Pfam" id="PF00083">
    <property type="entry name" value="Sugar_tr"/>
    <property type="match status" value="1"/>
</dbReference>
<reference evidence="8" key="1">
    <citation type="submission" date="2021-01" db="EMBL/GenBank/DDBJ databases">
        <authorList>
            <person name="Corre E."/>
            <person name="Pelletier E."/>
            <person name="Niang G."/>
            <person name="Scheremetjew M."/>
            <person name="Finn R."/>
            <person name="Kale V."/>
            <person name="Holt S."/>
            <person name="Cochrane G."/>
            <person name="Meng A."/>
            <person name="Brown T."/>
            <person name="Cohen L."/>
        </authorList>
    </citation>
    <scope>NUCLEOTIDE SEQUENCE</scope>
    <source>
        <strain evidence="8">UIO037</strain>
    </source>
</reference>
<evidence type="ECO:0000256" key="6">
    <source>
        <dbReference type="SAM" id="Phobius"/>
    </source>
</evidence>
<evidence type="ECO:0000259" key="7">
    <source>
        <dbReference type="PROSITE" id="PS50011"/>
    </source>
</evidence>
<dbReference type="InterPro" id="IPR000719">
    <property type="entry name" value="Prot_kinase_dom"/>
</dbReference>
<dbReference type="InterPro" id="IPR011009">
    <property type="entry name" value="Kinase-like_dom_sf"/>
</dbReference>
<dbReference type="PRINTS" id="PR00171">
    <property type="entry name" value="SUGRTRNSPORT"/>
</dbReference>
<dbReference type="InterPro" id="IPR005828">
    <property type="entry name" value="MFS_sugar_transport-like"/>
</dbReference>
<feature type="transmembrane region" description="Helical" evidence="6">
    <location>
        <begin position="253"/>
        <end position="273"/>
    </location>
</feature>
<feature type="transmembrane region" description="Helical" evidence="6">
    <location>
        <begin position="218"/>
        <end position="241"/>
    </location>
</feature>
<keyword evidence="3 6" id="KW-1133">Transmembrane helix</keyword>
<protein>
    <recommendedName>
        <fullName evidence="7">Protein kinase domain-containing protein</fullName>
    </recommendedName>
</protein>
<feature type="transmembrane region" description="Helical" evidence="6">
    <location>
        <begin position="439"/>
        <end position="465"/>
    </location>
</feature>
<feature type="transmembrane region" description="Helical" evidence="6">
    <location>
        <begin position="391"/>
        <end position="419"/>
    </location>
</feature>
<evidence type="ECO:0000313" key="8">
    <source>
        <dbReference type="EMBL" id="CAE2211803.1"/>
    </source>
</evidence>
<keyword evidence="4 6" id="KW-0472">Membrane</keyword>
<dbReference type="GO" id="GO:0004674">
    <property type="term" value="F:protein serine/threonine kinase activity"/>
    <property type="evidence" value="ECO:0007669"/>
    <property type="project" value="TreeGrafter"/>
</dbReference>
<feature type="transmembrane region" description="Helical" evidence="6">
    <location>
        <begin position="152"/>
        <end position="172"/>
    </location>
</feature>
<accession>A0A7S4HWX6</accession>
<feature type="transmembrane region" description="Helical" evidence="6">
    <location>
        <begin position="102"/>
        <end position="124"/>
    </location>
</feature>
<dbReference type="InterPro" id="IPR036259">
    <property type="entry name" value="MFS_trans_sf"/>
</dbReference>
<dbReference type="GO" id="GO:0005524">
    <property type="term" value="F:ATP binding"/>
    <property type="evidence" value="ECO:0007669"/>
    <property type="project" value="InterPro"/>
</dbReference>
<feature type="transmembrane region" description="Helical" evidence="6">
    <location>
        <begin position="505"/>
        <end position="524"/>
    </location>
</feature>
<organism evidence="8">
    <name type="scientific">Prymnesium polylepis</name>
    <dbReference type="NCBI Taxonomy" id="72548"/>
    <lineage>
        <taxon>Eukaryota</taxon>
        <taxon>Haptista</taxon>
        <taxon>Haptophyta</taxon>
        <taxon>Prymnesiophyceae</taxon>
        <taxon>Prymnesiales</taxon>
        <taxon>Prymnesiaceae</taxon>
        <taxon>Prymnesium</taxon>
    </lineage>
</organism>
<comment type="subcellular location">
    <subcellularLocation>
        <location evidence="1">Membrane</location>
        <topology evidence="1">Multi-pass membrane protein</topology>
    </subcellularLocation>
</comment>
<dbReference type="SUPFAM" id="SSF56112">
    <property type="entry name" value="Protein kinase-like (PK-like)"/>
    <property type="match status" value="1"/>
</dbReference>
<dbReference type="PANTHER" id="PTHR44329">
    <property type="entry name" value="SERINE/THREONINE-PROTEIN KINASE TNNI3K-RELATED"/>
    <property type="match status" value="1"/>
</dbReference>
<dbReference type="SUPFAM" id="SSF103473">
    <property type="entry name" value="MFS general substrate transporter"/>
    <property type="match status" value="1"/>
</dbReference>
<dbReference type="EMBL" id="HBKO01015099">
    <property type="protein sequence ID" value="CAE2211803.1"/>
    <property type="molecule type" value="Transcribed_RNA"/>
</dbReference>
<feature type="transmembrane region" description="Helical" evidence="6">
    <location>
        <begin position="285"/>
        <end position="304"/>
    </location>
</feature>
<dbReference type="Gene3D" id="1.20.1250.20">
    <property type="entry name" value="MFS general substrate transporter like domains"/>
    <property type="match status" value="1"/>
</dbReference>
<dbReference type="SMART" id="SM00220">
    <property type="entry name" value="S_TKc"/>
    <property type="match status" value="1"/>
</dbReference>
<dbReference type="Gene3D" id="1.10.510.10">
    <property type="entry name" value="Transferase(Phosphotransferase) domain 1"/>
    <property type="match status" value="1"/>
</dbReference>
<dbReference type="PROSITE" id="PS50011">
    <property type="entry name" value="PROTEIN_KINASE_DOM"/>
    <property type="match status" value="1"/>
</dbReference>
<dbReference type="AlphaFoldDB" id="A0A7S4HWX6"/>
<feature type="compositionally biased region" description="Low complexity" evidence="5">
    <location>
        <begin position="342"/>
        <end position="353"/>
    </location>
</feature>
<evidence type="ECO:0000256" key="5">
    <source>
        <dbReference type="SAM" id="MobiDB-lite"/>
    </source>
</evidence>
<gene>
    <name evidence="8" type="ORF">CPOL0286_LOCUS6844</name>
</gene>
<feature type="region of interest" description="Disordered" evidence="5">
    <location>
        <begin position="855"/>
        <end position="880"/>
    </location>
</feature>
<keyword evidence="2 6" id="KW-0812">Transmembrane</keyword>
<evidence type="ECO:0000256" key="1">
    <source>
        <dbReference type="ARBA" id="ARBA00004141"/>
    </source>
</evidence>
<sequence length="880" mass="95217">MLNGREAAAKRSLIRIRKSNALDVLQELHEMKTYARHHGLVAAVADNDARHHALRRSAGRIGGAEASTVAPDVEAPTKLSNICACGLGSEGGALSSVEQRGVVVAVLLFVFQQLSGINALIYYAPEILQDGPLKSMAGESPGGHSTFSVQRLAVLITMGVNCLFSFVPVFLIDRMGRRAILCGGALGMSVTMGALALLSCDSDVWSDHDGVQQSVARLAFGVLMLIFVAGFAASWGVVAWVSMSELIPLRWHANGTSLAVCALWSSNAFVAWIAAQTPMSKLKWLFALFALFCLTAAAFVYACVPETSGVSLENAGSVFASDRDVEPEVVPGRASHDEERGASASSTSNGTGSQQPAAGTALEAALLPADDNDTLDKHEERPLAAAGYSQSLLAVLVSFDVWLSILWLFVIILLTSALFDVLLPPQGKTGSGAQQQPQLFYTVFCAAVWGSSCLVSVALLAMFFLREWALVLFLWKLFQLVSLLLTLISFVVADFLPATPNLSNIVSFIMATSSIYALYTSLLVRQLWRMPRIRDHYRQLPTRPERPVDTIGFLAYGSFSFRRQDLIGAGGMARVYKVPCTPLHDTRVIRGVHALSPVQGMYAGTMVAVKEVAAGALTPSVCAEAALLSGLRHPAVLHMYGCCAHDAHLYIITELCDTSLHHELLKRSPHRLALEPALSLALQVAEGMQYLHSNGVAHRDLKPANILLSLDPVAGGITAKIGDFGLSRRTEDIMTAVTALVGTIQYMAPEMLTAAAAGQSEYSAAVDIYSFAIILWQLLTCGSPFERELEDYGRVGLLHRIAREGLRPEVPGWSPPQLSQLIKECWADAEHMRPTSTEVVRRLWQIHHTEFGAAPSRLPSGASEQSRLRVAPRRRESFPR</sequence>
<dbReference type="GO" id="GO:0016020">
    <property type="term" value="C:membrane"/>
    <property type="evidence" value="ECO:0007669"/>
    <property type="project" value="UniProtKB-SubCell"/>
</dbReference>
<feature type="transmembrane region" description="Helical" evidence="6">
    <location>
        <begin position="179"/>
        <end position="198"/>
    </location>
</feature>
<dbReference type="InterPro" id="IPR008271">
    <property type="entry name" value="Ser/Thr_kinase_AS"/>
</dbReference>
<name>A0A7S4HWX6_9EUKA</name>
<proteinExistence type="predicted"/>
<feature type="region of interest" description="Disordered" evidence="5">
    <location>
        <begin position="323"/>
        <end position="356"/>
    </location>
</feature>
<dbReference type="InterPro" id="IPR003663">
    <property type="entry name" value="Sugar/inositol_transpt"/>
</dbReference>
<dbReference type="GO" id="GO:0022857">
    <property type="term" value="F:transmembrane transporter activity"/>
    <property type="evidence" value="ECO:0007669"/>
    <property type="project" value="InterPro"/>
</dbReference>
<dbReference type="InterPro" id="IPR001245">
    <property type="entry name" value="Ser-Thr/Tyr_kinase_cat_dom"/>
</dbReference>
<evidence type="ECO:0000256" key="3">
    <source>
        <dbReference type="ARBA" id="ARBA00022989"/>
    </source>
</evidence>
<feature type="transmembrane region" description="Helical" evidence="6">
    <location>
        <begin position="472"/>
        <end position="493"/>
    </location>
</feature>
<evidence type="ECO:0000256" key="4">
    <source>
        <dbReference type="ARBA" id="ARBA00023136"/>
    </source>
</evidence>
<evidence type="ECO:0000256" key="2">
    <source>
        <dbReference type="ARBA" id="ARBA00022692"/>
    </source>
</evidence>
<feature type="domain" description="Protein kinase" evidence="7">
    <location>
        <begin position="561"/>
        <end position="851"/>
    </location>
</feature>
<dbReference type="PROSITE" id="PS00108">
    <property type="entry name" value="PROTEIN_KINASE_ST"/>
    <property type="match status" value="1"/>
</dbReference>